<evidence type="ECO:0000256" key="4">
    <source>
        <dbReference type="RuleBase" id="RU362028"/>
    </source>
</evidence>
<dbReference type="InterPro" id="IPR006145">
    <property type="entry name" value="PsdUridine_synth_RsuA/RluA"/>
</dbReference>
<dbReference type="RefSeq" id="WP_132001120.1">
    <property type="nucleotide sequence ID" value="NZ_JABUHM010000006.1"/>
</dbReference>
<dbReference type="GO" id="GO:0003723">
    <property type="term" value="F:RNA binding"/>
    <property type="evidence" value="ECO:0007669"/>
    <property type="project" value="InterPro"/>
</dbReference>
<dbReference type="PROSITE" id="PS01129">
    <property type="entry name" value="PSI_RLU"/>
    <property type="match status" value="1"/>
</dbReference>
<reference evidence="6 7" key="1">
    <citation type="journal article" date="2015" name="Stand. Genomic Sci.">
        <title>Genomic Encyclopedia of Bacterial and Archaeal Type Strains, Phase III: the genomes of soil and plant-associated and newly described type strains.</title>
        <authorList>
            <person name="Whitman W.B."/>
            <person name="Woyke T."/>
            <person name="Klenk H.P."/>
            <person name="Zhou Y."/>
            <person name="Lilburn T.G."/>
            <person name="Beck B.J."/>
            <person name="De Vos P."/>
            <person name="Vandamme P."/>
            <person name="Eisen J.A."/>
            <person name="Garrity G."/>
            <person name="Hugenholtz P."/>
            <person name="Kyrpides N.C."/>
        </authorList>
    </citation>
    <scope>NUCLEOTIDE SEQUENCE [LARGE SCALE GENOMIC DNA]</scope>
    <source>
        <strain evidence="6 7">CV53</strain>
    </source>
</reference>
<gene>
    <name evidence="6" type="ORF">EV146_101356</name>
</gene>
<dbReference type="NCBIfam" id="TIGR00005">
    <property type="entry name" value="rluA_subfam"/>
    <property type="match status" value="1"/>
</dbReference>
<feature type="domain" description="Pseudouridine synthase RsuA/RluA-like" evidence="5">
    <location>
        <begin position="94"/>
        <end position="246"/>
    </location>
</feature>
<dbReference type="PANTHER" id="PTHR21600:SF71">
    <property type="entry name" value="PSEUDOURIDINE SYNTHASE"/>
    <property type="match status" value="1"/>
</dbReference>
<evidence type="ECO:0000256" key="2">
    <source>
        <dbReference type="ARBA" id="ARBA00010876"/>
    </source>
</evidence>
<dbReference type="InterPro" id="IPR020103">
    <property type="entry name" value="PsdUridine_synth_cat_dom_sf"/>
</dbReference>
<dbReference type="InterPro" id="IPR050188">
    <property type="entry name" value="RluA_PseudoU_synthase"/>
</dbReference>
<protein>
    <recommendedName>
        <fullName evidence="4">Pseudouridine synthase</fullName>
        <ecNumber evidence="4">5.4.99.-</ecNumber>
    </recommendedName>
</protein>
<evidence type="ECO:0000313" key="6">
    <source>
        <dbReference type="EMBL" id="TCN28025.1"/>
    </source>
</evidence>
<evidence type="ECO:0000256" key="3">
    <source>
        <dbReference type="PIRSR" id="PIRSR606225-1"/>
    </source>
</evidence>
<dbReference type="EMBL" id="SLVV01000001">
    <property type="protein sequence ID" value="TCN28025.1"/>
    <property type="molecule type" value="Genomic_DNA"/>
</dbReference>
<comment type="function">
    <text evidence="4">Responsible for synthesis of pseudouridine from uracil.</text>
</comment>
<dbReference type="EC" id="5.4.99.-" evidence="4"/>
<evidence type="ECO:0000313" key="7">
    <source>
        <dbReference type="Proteomes" id="UP000295689"/>
    </source>
</evidence>
<comment type="caution">
    <text evidence="6">The sequence shown here is derived from an EMBL/GenBank/DDBJ whole genome shotgun (WGS) entry which is preliminary data.</text>
</comment>
<dbReference type="SUPFAM" id="SSF55120">
    <property type="entry name" value="Pseudouridine synthase"/>
    <property type="match status" value="1"/>
</dbReference>
<comment type="similarity">
    <text evidence="2 4">Belongs to the pseudouridine synthase RluA family.</text>
</comment>
<keyword evidence="7" id="KW-1185">Reference proteome</keyword>
<dbReference type="GO" id="GO:0009982">
    <property type="term" value="F:pseudouridine synthase activity"/>
    <property type="evidence" value="ECO:0007669"/>
    <property type="project" value="InterPro"/>
</dbReference>
<keyword evidence="4" id="KW-0413">Isomerase</keyword>
<dbReference type="Pfam" id="PF00849">
    <property type="entry name" value="PseudoU_synth_2"/>
    <property type="match status" value="1"/>
</dbReference>
<dbReference type="Gene3D" id="3.30.2350.10">
    <property type="entry name" value="Pseudouridine synthase"/>
    <property type="match status" value="1"/>
</dbReference>
<feature type="active site" evidence="3">
    <location>
        <position position="141"/>
    </location>
</feature>
<dbReference type="CDD" id="cd02869">
    <property type="entry name" value="PseudoU_synth_RluA_like"/>
    <property type="match status" value="1"/>
</dbReference>
<dbReference type="Proteomes" id="UP000295689">
    <property type="component" value="Unassembled WGS sequence"/>
</dbReference>
<accession>A0A4R2BMU1</accession>
<dbReference type="AlphaFoldDB" id="A0A4R2BMU1"/>
<comment type="catalytic activity">
    <reaction evidence="1 4">
        <text>a uridine in RNA = a pseudouridine in RNA</text>
        <dbReference type="Rhea" id="RHEA:48348"/>
        <dbReference type="Rhea" id="RHEA-COMP:12068"/>
        <dbReference type="Rhea" id="RHEA-COMP:12069"/>
        <dbReference type="ChEBI" id="CHEBI:65314"/>
        <dbReference type="ChEBI" id="CHEBI:65315"/>
    </reaction>
</comment>
<proteinExistence type="inferred from homology"/>
<sequence length="306" mass="34788">MVKTSRKGSWYEIIVPKEWARCSLDHLLRHIWKAPKKMIHALRMEQKVLVNGRSPDWNKLFIPGDKLQLHLFQEEEPSAVPAYHPIEVLFEDDHLLILNKPAGMDTHPNEPGQINTLANAAAFHIQASGETLNVRHIHRLDRDTTGAVLFSKTALAGAILDRMLEERKIKRTYLAITDGLITQKKGKIIKPIGRDRHHSVRRRVSPTGQKAVTNYEVIRLMSKEHKTLVRCSLETGRTHQIRVHFSDMGHPLSGDTLYGGSSSYIRQALHAVKMELLHPLTGEVLTCHAPFKDDPAIFQNIDLYSI</sequence>
<name>A0A4R2BMU1_9BACI</name>
<dbReference type="GO" id="GO:0140098">
    <property type="term" value="F:catalytic activity, acting on RNA"/>
    <property type="evidence" value="ECO:0007669"/>
    <property type="project" value="UniProtKB-ARBA"/>
</dbReference>
<dbReference type="InterPro" id="IPR006224">
    <property type="entry name" value="PsdUridine_synth_RluA-like_CS"/>
</dbReference>
<evidence type="ECO:0000256" key="1">
    <source>
        <dbReference type="ARBA" id="ARBA00000073"/>
    </source>
</evidence>
<evidence type="ECO:0000259" key="5">
    <source>
        <dbReference type="Pfam" id="PF00849"/>
    </source>
</evidence>
<dbReference type="PANTHER" id="PTHR21600">
    <property type="entry name" value="MITOCHONDRIAL RNA PSEUDOURIDINE SYNTHASE"/>
    <property type="match status" value="1"/>
</dbReference>
<dbReference type="GO" id="GO:0000455">
    <property type="term" value="P:enzyme-directed rRNA pseudouridine synthesis"/>
    <property type="evidence" value="ECO:0007669"/>
    <property type="project" value="TreeGrafter"/>
</dbReference>
<dbReference type="InterPro" id="IPR006225">
    <property type="entry name" value="PsdUridine_synth_RluC/D"/>
</dbReference>
<organism evidence="6 7">
    <name type="scientific">Mesobacillus foraminis</name>
    <dbReference type="NCBI Taxonomy" id="279826"/>
    <lineage>
        <taxon>Bacteria</taxon>
        <taxon>Bacillati</taxon>
        <taxon>Bacillota</taxon>
        <taxon>Bacilli</taxon>
        <taxon>Bacillales</taxon>
        <taxon>Bacillaceae</taxon>
        <taxon>Mesobacillus</taxon>
    </lineage>
</organism>